<evidence type="ECO:0000256" key="1">
    <source>
        <dbReference type="ARBA" id="ARBA00022741"/>
    </source>
</evidence>
<feature type="compositionally biased region" description="Polar residues" evidence="5">
    <location>
        <begin position="1065"/>
        <end position="1075"/>
    </location>
</feature>
<keyword evidence="9" id="KW-1185">Reference proteome</keyword>
<dbReference type="GO" id="GO:0004386">
    <property type="term" value="F:helicase activity"/>
    <property type="evidence" value="ECO:0007669"/>
    <property type="project" value="UniProtKB-KW"/>
</dbReference>
<sequence>MDQIGAKVKREQHEAVKTALVPAVETSQTTVTANMMFKDYIDLTGDEDDDHGFDEPRPIKAELEAIPDVVEVNGCQPSSTQSPKNGEKNTGLGFTDSAPTKAEPKVTPEAENILSSLPKPTGFQDAWDKIDNPGVSAPRPMKAEPEVILEVVEISSPQLKLTKIKDIGGDIDNSDFTEPRPIKADLAVTPDIEGVSGSQPSSTICLDTEDDDLVLLSRANITKELEPRHSEIQSAALIDTISNLDESDAHSTNSDSSESEIDDEDKDKTYEEGHKRSGKKKKMHHRPPAKTAREFFARLQEKQKTCKTKQVSGRGKAPKKSAMKATSDLGTVAQLQQDLVNGESIRDEPTTTMPEMSTHTHAEQLAIMYNSIPAGSDYRRTQTQKRDLRQAKKSFGHRAIKAVNGGWQHRDMETALYNHQLTATQWMMERELVKSGPDGGILADEMGMGKTLMSLACVVGNPPEEAYIKKFGRTTLIIVPNMAVAEQWREEAGKHLKEKVANWVAIYKNPAPSSEAIRLHWLMITTMYEVRQQFNHFEENQAMHNGPSVQRSARMSKKSHQLFDIKWYRVILDEAHAIKNIHSKSKEACCSLKAKYRWALTGTPLSNNTTGKAGARYNKPKRILRTTLMCTEFLPYLRFIGCNIVENATKFKQRYVVDERANNHLQGLIATVMYRRFIKSIFKKLAENLEKETTVKIEKANDESIAHLEAQLKEGILKLHFEQYMLLRMVLSHPYNVENLLRTMASGADIQRLRQDLAAIGQKRTVMEQLFEDKELVEQLEPYRSGVERMKKCAKGALGGHVSFDVCLKLMQIEGDAKASTCACDFEQCGQPVLVTQHSQSMEREVWRALRDKNFKEPGIDYNRVSLPRPHERNGCFILGKTRADTSHIPSSRLTVAMCVLTSWVADFPQDKIMVFTQFIATAKMLGLMLQEANIPFLYYYGCMSPSKKAQALDIFRSETTSKMNVLLVSLRAGGQSLNLACANRIIIIDPWWNVTAEQQAIGRAHRLGQNKECHVVRVWTDADMDEKMLSLQKIKSKEIDYALQDDGHIPMLIDDEQREEIFTVTSKNNGNGKQTAARPARQCKRRSKRQDADSSNKANGDRGNKRRKKC</sequence>
<reference evidence="8" key="1">
    <citation type="journal article" date="2020" name="bioRxiv">
        <title>Whole genome comparisons of ergot fungi reveals the divergence and evolution of species within the genus Claviceps are the result of varying mechanisms driving genome evolution and host range expansion.</title>
        <authorList>
            <person name="Wyka S.A."/>
            <person name="Mondo S.J."/>
            <person name="Liu M."/>
            <person name="Dettman J."/>
            <person name="Nalam V."/>
            <person name="Broders K.D."/>
        </authorList>
    </citation>
    <scope>NUCLEOTIDE SEQUENCE</scope>
    <source>
        <strain evidence="8">CCC 489</strain>
    </source>
</reference>
<feature type="compositionally biased region" description="Basic and acidic residues" evidence="5">
    <location>
        <begin position="266"/>
        <end position="275"/>
    </location>
</feature>
<evidence type="ECO:0000259" key="7">
    <source>
        <dbReference type="PROSITE" id="PS51194"/>
    </source>
</evidence>
<dbReference type="InterPro" id="IPR049730">
    <property type="entry name" value="SNF2/RAD54-like_C"/>
</dbReference>
<name>A0A8K0JBI9_9HYPO</name>
<dbReference type="Proteomes" id="UP000811619">
    <property type="component" value="Unassembled WGS sequence"/>
</dbReference>
<dbReference type="EMBL" id="SRPY01000077">
    <property type="protein sequence ID" value="KAG5929122.1"/>
    <property type="molecule type" value="Genomic_DNA"/>
</dbReference>
<dbReference type="InterPro" id="IPR050628">
    <property type="entry name" value="SNF2_RAD54_helicase_TF"/>
</dbReference>
<feature type="region of interest" description="Disordered" evidence="5">
    <location>
        <begin position="1065"/>
        <end position="1111"/>
    </location>
</feature>
<dbReference type="SMART" id="SM00490">
    <property type="entry name" value="HELICc"/>
    <property type="match status" value="1"/>
</dbReference>
<dbReference type="InterPro" id="IPR027417">
    <property type="entry name" value="P-loop_NTPase"/>
</dbReference>
<feature type="compositionally biased region" description="Basic and acidic residues" evidence="5">
    <location>
        <begin position="1090"/>
        <end position="1104"/>
    </location>
</feature>
<keyword evidence="3" id="KW-0347">Helicase</keyword>
<dbReference type="GO" id="GO:0005524">
    <property type="term" value="F:ATP binding"/>
    <property type="evidence" value="ECO:0007669"/>
    <property type="project" value="UniProtKB-KW"/>
</dbReference>
<evidence type="ECO:0000259" key="6">
    <source>
        <dbReference type="PROSITE" id="PS51192"/>
    </source>
</evidence>
<protein>
    <submittedName>
        <fullName evidence="8">Uncharacterized protein</fullName>
    </submittedName>
</protein>
<keyword evidence="2" id="KW-0378">Hydrolase</keyword>
<evidence type="ECO:0000256" key="2">
    <source>
        <dbReference type="ARBA" id="ARBA00022801"/>
    </source>
</evidence>
<evidence type="ECO:0000256" key="4">
    <source>
        <dbReference type="ARBA" id="ARBA00022840"/>
    </source>
</evidence>
<dbReference type="PANTHER" id="PTHR45626:SF17">
    <property type="entry name" value="HELICASE-LIKE TRANSCRIPTION FACTOR"/>
    <property type="match status" value="1"/>
</dbReference>
<feature type="domain" description="Helicase ATP-binding" evidence="6">
    <location>
        <begin position="431"/>
        <end position="622"/>
    </location>
</feature>
<feature type="region of interest" description="Disordered" evidence="5">
    <location>
        <begin position="73"/>
        <end position="107"/>
    </location>
</feature>
<dbReference type="SMART" id="SM00487">
    <property type="entry name" value="DEXDc"/>
    <property type="match status" value="1"/>
</dbReference>
<dbReference type="OrthoDB" id="4960640at2759"/>
<dbReference type="Pfam" id="PF00176">
    <property type="entry name" value="SNF2-rel_dom"/>
    <property type="match status" value="1"/>
</dbReference>
<dbReference type="InterPro" id="IPR038718">
    <property type="entry name" value="SNF2-like_sf"/>
</dbReference>
<gene>
    <name evidence="8" type="ORF">E4U42_007026</name>
</gene>
<dbReference type="InterPro" id="IPR014001">
    <property type="entry name" value="Helicase_ATP-bd"/>
</dbReference>
<evidence type="ECO:0000256" key="3">
    <source>
        <dbReference type="ARBA" id="ARBA00022806"/>
    </source>
</evidence>
<feature type="domain" description="Helicase C-terminal" evidence="7">
    <location>
        <begin position="900"/>
        <end position="1048"/>
    </location>
</feature>
<dbReference type="AlphaFoldDB" id="A0A8K0JBI9"/>
<dbReference type="PROSITE" id="PS51192">
    <property type="entry name" value="HELICASE_ATP_BIND_1"/>
    <property type="match status" value="1"/>
</dbReference>
<evidence type="ECO:0000313" key="8">
    <source>
        <dbReference type="EMBL" id="KAG5929122.1"/>
    </source>
</evidence>
<dbReference type="GO" id="GO:0006281">
    <property type="term" value="P:DNA repair"/>
    <property type="evidence" value="ECO:0007669"/>
    <property type="project" value="TreeGrafter"/>
</dbReference>
<evidence type="ECO:0000313" key="9">
    <source>
        <dbReference type="Proteomes" id="UP000811619"/>
    </source>
</evidence>
<dbReference type="Pfam" id="PF00271">
    <property type="entry name" value="Helicase_C"/>
    <property type="match status" value="1"/>
</dbReference>
<dbReference type="Gene3D" id="3.40.50.300">
    <property type="entry name" value="P-loop containing nucleotide triphosphate hydrolases"/>
    <property type="match status" value="1"/>
</dbReference>
<dbReference type="CDD" id="cd18008">
    <property type="entry name" value="DEXDc_SHPRH-like"/>
    <property type="match status" value="1"/>
</dbReference>
<dbReference type="CDD" id="cd18793">
    <property type="entry name" value="SF2_C_SNF"/>
    <property type="match status" value="1"/>
</dbReference>
<dbReference type="GO" id="GO:0008094">
    <property type="term" value="F:ATP-dependent activity, acting on DNA"/>
    <property type="evidence" value="ECO:0007669"/>
    <property type="project" value="TreeGrafter"/>
</dbReference>
<dbReference type="PANTHER" id="PTHR45626">
    <property type="entry name" value="TRANSCRIPTION TERMINATION FACTOR 2-RELATED"/>
    <property type="match status" value="1"/>
</dbReference>
<proteinExistence type="predicted"/>
<evidence type="ECO:0000256" key="5">
    <source>
        <dbReference type="SAM" id="MobiDB-lite"/>
    </source>
</evidence>
<feature type="compositionally biased region" description="Polar residues" evidence="5">
    <location>
        <begin position="75"/>
        <end position="84"/>
    </location>
</feature>
<accession>A0A8K0JBI9</accession>
<dbReference type="GO" id="GO:0005634">
    <property type="term" value="C:nucleus"/>
    <property type="evidence" value="ECO:0007669"/>
    <property type="project" value="TreeGrafter"/>
</dbReference>
<dbReference type="PROSITE" id="PS51194">
    <property type="entry name" value="HELICASE_CTER"/>
    <property type="match status" value="1"/>
</dbReference>
<dbReference type="InterPro" id="IPR000330">
    <property type="entry name" value="SNF2_N"/>
</dbReference>
<organism evidence="8 9">
    <name type="scientific">Claviceps africana</name>
    <dbReference type="NCBI Taxonomy" id="83212"/>
    <lineage>
        <taxon>Eukaryota</taxon>
        <taxon>Fungi</taxon>
        <taxon>Dikarya</taxon>
        <taxon>Ascomycota</taxon>
        <taxon>Pezizomycotina</taxon>
        <taxon>Sordariomycetes</taxon>
        <taxon>Hypocreomycetidae</taxon>
        <taxon>Hypocreales</taxon>
        <taxon>Clavicipitaceae</taxon>
        <taxon>Claviceps</taxon>
    </lineage>
</organism>
<feature type="compositionally biased region" description="Basic residues" evidence="5">
    <location>
        <begin position="276"/>
        <end position="288"/>
    </location>
</feature>
<dbReference type="Gene3D" id="3.40.50.10810">
    <property type="entry name" value="Tandem AAA-ATPase domain"/>
    <property type="match status" value="1"/>
</dbReference>
<feature type="region of interest" description="Disordered" evidence="5">
    <location>
        <begin position="246"/>
        <end position="289"/>
    </location>
</feature>
<comment type="caution">
    <text evidence="8">The sequence shown here is derived from an EMBL/GenBank/DDBJ whole genome shotgun (WGS) entry which is preliminary data.</text>
</comment>
<keyword evidence="1" id="KW-0547">Nucleotide-binding</keyword>
<dbReference type="SUPFAM" id="SSF52540">
    <property type="entry name" value="P-loop containing nucleoside triphosphate hydrolases"/>
    <property type="match status" value="2"/>
</dbReference>
<dbReference type="InterPro" id="IPR001650">
    <property type="entry name" value="Helicase_C-like"/>
</dbReference>
<dbReference type="GO" id="GO:0016787">
    <property type="term" value="F:hydrolase activity"/>
    <property type="evidence" value="ECO:0007669"/>
    <property type="project" value="UniProtKB-KW"/>
</dbReference>
<keyword evidence="4" id="KW-0067">ATP-binding</keyword>